<evidence type="ECO:0000313" key="2">
    <source>
        <dbReference type="EMBL" id="MCU7547540.1"/>
    </source>
</evidence>
<organism evidence="2 3">
    <name type="scientific">Paraflavisolibacter caeni</name>
    <dbReference type="NCBI Taxonomy" id="2982496"/>
    <lineage>
        <taxon>Bacteria</taxon>
        <taxon>Pseudomonadati</taxon>
        <taxon>Bacteroidota</taxon>
        <taxon>Chitinophagia</taxon>
        <taxon>Chitinophagales</taxon>
        <taxon>Chitinophagaceae</taxon>
        <taxon>Paraflavisolibacter</taxon>
    </lineage>
</organism>
<dbReference type="NCBIfam" id="TIGR04131">
    <property type="entry name" value="Bac_Flav_CTERM"/>
    <property type="match status" value="1"/>
</dbReference>
<comment type="caution">
    <text evidence="2">The sequence shown here is derived from an EMBL/GenBank/DDBJ whole genome shotgun (WGS) entry which is preliminary data.</text>
</comment>
<protein>
    <submittedName>
        <fullName evidence="2">Gliding motility-associated C-terminal domain-containing protein</fullName>
    </submittedName>
</protein>
<keyword evidence="3" id="KW-1185">Reference proteome</keyword>
<dbReference type="InterPro" id="IPR026341">
    <property type="entry name" value="T9SS_type_B"/>
</dbReference>
<keyword evidence="1" id="KW-0732">Signal</keyword>
<sequence length="425" mass="45338">MKAIAKLTTAFLFFVICQNLYGQCNNVPVAISGNTCQGAVLKATLNSAVSSITWNLNGAAVGASQAVSISSNGSIVAGGNGSGTGLNQLANPVRIFVDASDNLYIPDMGNNRIVKWAPGAPVTFNAIATDVGNSIAYQWKKNGLKTGSNASVYIDQAIVDGDAISCELTTSGACLASTSAISNKIALTVLKPSPPVSLGPDVTICPGTEVILKAGQGYASYLWQDASTANIHTATTPGRYIVQVKDICGFSSSDTAVVSFYPKSGGFLPANVSFCNGGSVELAALASFKQYLWSNSASTPLIEVRDPGMYWLEVVDHNNCKQRDTVLVRQKECGKRFYVPNIFTPNGDGRNETFKPVLYDNTKQYRFSVYNRWGQLVFTSSEPGKGWDGRINGKSQDANVFLWTCTYQFSGEPVRSEKGTVVLAK</sequence>
<evidence type="ECO:0000313" key="3">
    <source>
        <dbReference type="Proteomes" id="UP001155483"/>
    </source>
</evidence>
<name>A0A9X2XS60_9BACT</name>
<feature type="signal peptide" evidence="1">
    <location>
        <begin position="1"/>
        <end position="22"/>
    </location>
</feature>
<dbReference type="Pfam" id="PF13585">
    <property type="entry name" value="CHU_C"/>
    <property type="match status" value="1"/>
</dbReference>
<dbReference type="Proteomes" id="UP001155483">
    <property type="component" value="Unassembled WGS sequence"/>
</dbReference>
<reference evidence="2" key="2">
    <citation type="submission" date="2023-04" db="EMBL/GenBank/DDBJ databases">
        <title>Paracnuella aquatica gen. nov., sp. nov., a member of the family Chitinophagaceae isolated from a hot spring.</title>
        <authorList>
            <person name="Wang C."/>
        </authorList>
    </citation>
    <scope>NUCLEOTIDE SEQUENCE</scope>
    <source>
        <strain evidence="2">LB-8</strain>
    </source>
</reference>
<reference evidence="2" key="1">
    <citation type="submission" date="2022-09" db="EMBL/GenBank/DDBJ databases">
        <authorList>
            <person name="Yuan C."/>
            <person name="Ke Z."/>
        </authorList>
    </citation>
    <scope>NUCLEOTIDE SEQUENCE</scope>
    <source>
        <strain evidence="2">LB-8</strain>
    </source>
</reference>
<accession>A0A9X2XS60</accession>
<proteinExistence type="predicted"/>
<gene>
    <name evidence="2" type="ORF">OCK74_00365</name>
</gene>
<dbReference type="EMBL" id="JAOTIF010000001">
    <property type="protein sequence ID" value="MCU7547540.1"/>
    <property type="molecule type" value="Genomic_DNA"/>
</dbReference>
<dbReference type="Gene3D" id="2.120.10.30">
    <property type="entry name" value="TolB, C-terminal domain"/>
    <property type="match status" value="1"/>
</dbReference>
<dbReference type="AlphaFoldDB" id="A0A9X2XS60"/>
<feature type="chain" id="PRO_5040874877" evidence="1">
    <location>
        <begin position="23"/>
        <end position="425"/>
    </location>
</feature>
<evidence type="ECO:0000256" key="1">
    <source>
        <dbReference type="SAM" id="SignalP"/>
    </source>
</evidence>
<dbReference type="InterPro" id="IPR011042">
    <property type="entry name" value="6-blade_b-propeller_TolB-like"/>
</dbReference>